<dbReference type="STRING" id="341036.SAMN05660649_03898"/>
<accession>A0A1I2XEG2</accession>
<name>A0A1I2XEG2_9FIRM</name>
<dbReference type="RefSeq" id="WP_092473482.1">
    <property type="nucleotide sequence ID" value="NZ_FOOX01000017.1"/>
</dbReference>
<keyword evidence="3" id="KW-1185">Reference proteome</keyword>
<evidence type="ECO:0000313" key="2">
    <source>
        <dbReference type="EMBL" id="SFH11437.1"/>
    </source>
</evidence>
<keyword evidence="1" id="KW-1133">Transmembrane helix</keyword>
<sequence length="354" mass="40949">MRTAVLLYRLFDVADEINLELVERILSMEKVTSRLKLSRVPPKSIHIENPPVGVELGNDRIAFGGSDYEVSFYARIYDLGVISIIMHIFLPSAFGYEDFKQFAVILEQQIEYEQYFMAQLNKLKKTLLPALMGSSIGDYVEDFTVFFFTDWQAQWDPLPLLLGEEGPFSDWVRKDTLQHSYSYTPEDLIIITWDSALVYDASGSTELPELLEFANSQLLELRYYDGLLSGEMEKMYSDLQSIEQVGSFARLRHYRRIMGRLMQVVTEVTDITERIQNSVKVTEDIYYARIYSAALIIFRTKAWMDSVQRKMALIQQNYSMLSDEIVTARSTWLEVAIVLLITFEIILGLFSAFH</sequence>
<dbReference type="OrthoDB" id="180075at2"/>
<organism evidence="2 3">
    <name type="scientific">Desulfotruncus arcticus DSM 17038</name>
    <dbReference type="NCBI Taxonomy" id="1121424"/>
    <lineage>
        <taxon>Bacteria</taxon>
        <taxon>Bacillati</taxon>
        <taxon>Bacillota</taxon>
        <taxon>Clostridia</taxon>
        <taxon>Eubacteriales</taxon>
        <taxon>Desulfallaceae</taxon>
        <taxon>Desulfotruncus</taxon>
    </lineage>
</organism>
<evidence type="ECO:0000313" key="3">
    <source>
        <dbReference type="Proteomes" id="UP000199337"/>
    </source>
</evidence>
<proteinExistence type="predicted"/>
<reference evidence="3" key="1">
    <citation type="submission" date="2016-10" db="EMBL/GenBank/DDBJ databases">
        <authorList>
            <person name="Varghese N."/>
            <person name="Submissions S."/>
        </authorList>
    </citation>
    <scope>NUCLEOTIDE SEQUENCE [LARGE SCALE GENOMIC DNA]</scope>
    <source>
        <strain evidence="3">DSM 17038</strain>
    </source>
</reference>
<keyword evidence="1" id="KW-0812">Transmembrane</keyword>
<protein>
    <recommendedName>
        <fullName evidence="4">DUF155 domain-containing protein</fullName>
    </recommendedName>
</protein>
<dbReference type="AlphaFoldDB" id="A0A1I2XEG2"/>
<evidence type="ECO:0008006" key="4">
    <source>
        <dbReference type="Google" id="ProtNLM"/>
    </source>
</evidence>
<keyword evidence="1" id="KW-0472">Membrane</keyword>
<evidence type="ECO:0000256" key="1">
    <source>
        <dbReference type="SAM" id="Phobius"/>
    </source>
</evidence>
<dbReference type="Proteomes" id="UP000199337">
    <property type="component" value="Unassembled WGS sequence"/>
</dbReference>
<gene>
    <name evidence="2" type="ORF">SAMN05660649_03898</name>
</gene>
<feature type="transmembrane region" description="Helical" evidence="1">
    <location>
        <begin position="332"/>
        <end position="353"/>
    </location>
</feature>
<dbReference type="EMBL" id="FOOX01000017">
    <property type="protein sequence ID" value="SFH11437.1"/>
    <property type="molecule type" value="Genomic_DNA"/>
</dbReference>